<dbReference type="InterPro" id="IPR036236">
    <property type="entry name" value="Znf_C2H2_sf"/>
</dbReference>
<dbReference type="PROSITE" id="PS00028">
    <property type="entry name" value="ZINC_FINGER_C2H2_1"/>
    <property type="match status" value="8"/>
</dbReference>
<sequence length="531" mass="60700">MIQAQETLTFDDVAVDFTWEEWQLLAPPQKDLYRDVMLENYSNLLSVGFQASKPNVLSKLGQGEPWTMEDEIHCQTRSEIWKVDGHLLEHLQNESMEKRLEQWHEQNPLEYFVHHSRTHFLFRQNHDMFDLHGKSMKSDLTLLPQSRSYEIKSPAEFTGDGKSCLHADSEQFHTEIKFPKSQKPISSKSQFNKHQKTPKIEKPHVCGECGKAFIKKSWLTDHQIIHTGEKPHRCNLCGKAFSRKFMLTEHQRTHTGEKPYKCTECGKAFLKKSRLNIHQKTHTGEKPYICSDCGKGFIQKGNLIVHQRIHTGEKPYICNECGKGFIQKTCLIAHQRFHTGKTPFVCNECGKSCSQKSGLIKHQRIHTGEKPFECSECGKAFTTKQKLIVHQRTHTGERPYICNECGKAFAYMSCLVKHKRIHTREKRGDSAKVENHPSESHSSSQISDAMQEKTPVNSVTMQVPSVAPQTSVNISELLANRNVVIVGQPVARCAPAGDNRGFAQERTFMNALNVVVPSVVNYILFYVTENQ</sequence>
<dbReference type="AlphaFoldDB" id="A0A8B8VX58"/>
<gene>
    <name evidence="20 21 22 23 24" type="primary">LOC118885100</name>
</gene>
<evidence type="ECO:0000313" key="23">
    <source>
        <dbReference type="RefSeq" id="XP_036689355.1"/>
    </source>
</evidence>
<evidence type="ECO:0000256" key="11">
    <source>
        <dbReference type="ARBA" id="ARBA00023242"/>
    </source>
</evidence>
<keyword evidence="4" id="KW-0479">Metal-binding</keyword>
<evidence type="ECO:0000256" key="10">
    <source>
        <dbReference type="ARBA" id="ARBA00023163"/>
    </source>
</evidence>
<dbReference type="PANTHER" id="PTHR24388:SF96">
    <property type="entry name" value="GENE, 32687-RELATED"/>
    <property type="match status" value="1"/>
</dbReference>
<feature type="domain" description="C2H2-type" evidence="17">
    <location>
        <begin position="204"/>
        <end position="231"/>
    </location>
</feature>
<feature type="domain" description="KRAB" evidence="18">
    <location>
        <begin position="8"/>
        <end position="78"/>
    </location>
</feature>
<feature type="domain" description="C2H2-type" evidence="17">
    <location>
        <begin position="344"/>
        <end position="371"/>
    </location>
</feature>
<dbReference type="RefSeq" id="XP_036689353.1">
    <property type="nucleotide sequence ID" value="XM_036833458.1"/>
</dbReference>
<dbReference type="SMART" id="SM00355">
    <property type="entry name" value="ZnF_C2H2"/>
    <property type="match status" value="8"/>
</dbReference>
<dbReference type="GO" id="GO:0008270">
    <property type="term" value="F:zinc ion binding"/>
    <property type="evidence" value="ECO:0007669"/>
    <property type="project" value="UniProtKB-KW"/>
</dbReference>
<feature type="domain" description="C2H2-type" evidence="17">
    <location>
        <begin position="316"/>
        <end position="343"/>
    </location>
</feature>
<dbReference type="RefSeq" id="XP_036689351.1">
    <property type="nucleotide sequence ID" value="XM_036833456.1"/>
</dbReference>
<feature type="compositionally biased region" description="Basic and acidic residues" evidence="16">
    <location>
        <begin position="426"/>
        <end position="439"/>
    </location>
</feature>
<evidence type="ECO:0000256" key="3">
    <source>
        <dbReference type="ARBA" id="ARBA00022491"/>
    </source>
</evidence>
<dbReference type="Gene3D" id="6.10.140.140">
    <property type="match status" value="1"/>
</dbReference>
<feature type="region of interest" description="Disordered" evidence="16">
    <location>
        <begin position="425"/>
        <end position="458"/>
    </location>
</feature>
<dbReference type="KEGG" id="bmus:118885100"/>
<dbReference type="PROSITE" id="PS50805">
    <property type="entry name" value="KRAB"/>
    <property type="match status" value="1"/>
</dbReference>
<dbReference type="Proteomes" id="UP000694857">
    <property type="component" value="Chromosome 19"/>
</dbReference>
<feature type="domain" description="C2H2-type" evidence="17">
    <location>
        <begin position="372"/>
        <end position="399"/>
    </location>
</feature>
<evidence type="ECO:0000313" key="24">
    <source>
        <dbReference type="RefSeq" id="XP_036689356.1"/>
    </source>
</evidence>
<dbReference type="SUPFAM" id="SSF109640">
    <property type="entry name" value="KRAB domain (Kruppel-associated box)"/>
    <property type="match status" value="1"/>
</dbReference>
<evidence type="ECO:0000256" key="16">
    <source>
        <dbReference type="SAM" id="MobiDB-lite"/>
    </source>
</evidence>
<evidence type="ECO:0000313" key="21">
    <source>
        <dbReference type="RefSeq" id="XP_036689353.1"/>
    </source>
</evidence>
<dbReference type="FunFam" id="3.30.160.60:FF:001727">
    <property type="entry name" value="Zinc finger protein 350"/>
    <property type="match status" value="1"/>
</dbReference>
<evidence type="ECO:0000256" key="2">
    <source>
        <dbReference type="ARBA" id="ARBA00006991"/>
    </source>
</evidence>
<dbReference type="InterPro" id="IPR050527">
    <property type="entry name" value="Snail/Krueppel_Znf"/>
</dbReference>
<comment type="function">
    <text evidence="12">Transcriptional repressor. Binds to a specific sequence, 5'-GGGxxxCAGxxxTTT-3', within GADD45 intron 3.</text>
</comment>
<keyword evidence="8" id="KW-0805">Transcription regulation</keyword>
<dbReference type="PANTHER" id="PTHR24388">
    <property type="entry name" value="ZINC FINGER PROTEIN"/>
    <property type="match status" value="1"/>
</dbReference>
<keyword evidence="10" id="KW-0804">Transcription</keyword>
<dbReference type="FunFam" id="3.30.160.60:FF:000139">
    <property type="entry name" value="zinc finger protein 1 homolog"/>
    <property type="match status" value="1"/>
</dbReference>
<dbReference type="CDD" id="cd07765">
    <property type="entry name" value="KRAB_A-box"/>
    <property type="match status" value="1"/>
</dbReference>
<evidence type="ECO:0000259" key="18">
    <source>
        <dbReference type="PROSITE" id="PS50805"/>
    </source>
</evidence>
<keyword evidence="19" id="KW-1185">Reference proteome</keyword>
<evidence type="ECO:0000256" key="15">
    <source>
        <dbReference type="PROSITE-ProRule" id="PRU00042"/>
    </source>
</evidence>
<keyword evidence="9" id="KW-0238">DNA-binding</keyword>
<evidence type="ECO:0000256" key="14">
    <source>
        <dbReference type="ARBA" id="ARBA00068085"/>
    </source>
</evidence>
<keyword evidence="7" id="KW-0862">Zinc</keyword>
<evidence type="ECO:0000313" key="22">
    <source>
        <dbReference type="RefSeq" id="XP_036689354.1"/>
    </source>
</evidence>
<organism evidence="19 23">
    <name type="scientific">Balaenoptera musculus</name>
    <name type="common">Blue whale</name>
    <dbReference type="NCBI Taxonomy" id="9771"/>
    <lineage>
        <taxon>Eukaryota</taxon>
        <taxon>Metazoa</taxon>
        <taxon>Chordata</taxon>
        <taxon>Craniata</taxon>
        <taxon>Vertebrata</taxon>
        <taxon>Euteleostomi</taxon>
        <taxon>Mammalia</taxon>
        <taxon>Eutheria</taxon>
        <taxon>Laurasiatheria</taxon>
        <taxon>Artiodactyla</taxon>
        <taxon>Whippomorpha</taxon>
        <taxon>Cetacea</taxon>
        <taxon>Mysticeti</taxon>
        <taxon>Balaenopteridae</taxon>
        <taxon>Balaenoptera</taxon>
    </lineage>
</organism>
<evidence type="ECO:0000256" key="6">
    <source>
        <dbReference type="ARBA" id="ARBA00022771"/>
    </source>
</evidence>
<dbReference type="SMART" id="SM00349">
    <property type="entry name" value="KRAB"/>
    <property type="match status" value="1"/>
</dbReference>
<dbReference type="FunFam" id="3.30.160.60:FF:000638">
    <property type="entry name" value="Zinc finger protein 184"/>
    <property type="match status" value="1"/>
</dbReference>
<dbReference type="Pfam" id="PF00096">
    <property type="entry name" value="zf-C2H2"/>
    <property type="match status" value="8"/>
</dbReference>
<dbReference type="GO" id="GO:0000981">
    <property type="term" value="F:DNA-binding transcription factor activity, RNA polymerase II-specific"/>
    <property type="evidence" value="ECO:0007669"/>
    <property type="project" value="TreeGrafter"/>
</dbReference>
<keyword evidence="11" id="KW-0539">Nucleus</keyword>
<keyword evidence="5" id="KW-0677">Repeat</keyword>
<proteinExistence type="inferred from homology"/>
<evidence type="ECO:0000313" key="19">
    <source>
        <dbReference type="Proteomes" id="UP000694857"/>
    </source>
</evidence>
<evidence type="ECO:0000259" key="17">
    <source>
        <dbReference type="PROSITE" id="PS50157"/>
    </source>
</evidence>
<evidence type="ECO:0000313" key="20">
    <source>
        <dbReference type="RefSeq" id="XP_036689351.1"/>
    </source>
</evidence>
<dbReference type="GO" id="GO:0000978">
    <property type="term" value="F:RNA polymerase II cis-regulatory region sequence-specific DNA binding"/>
    <property type="evidence" value="ECO:0007669"/>
    <property type="project" value="TreeGrafter"/>
</dbReference>
<dbReference type="RefSeq" id="XP_036689355.1">
    <property type="nucleotide sequence ID" value="XM_036833460.1"/>
</dbReference>
<dbReference type="Gene3D" id="3.30.160.60">
    <property type="entry name" value="Classic Zinc Finger"/>
    <property type="match status" value="8"/>
</dbReference>
<dbReference type="FunFam" id="3.30.160.60:FF:002063">
    <property type="entry name" value="RB associated KRAB zinc finger"/>
    <property type="match status" value="1"/>
</dbReference>
<evidence type="ECO:0000256" key="1">
    <source>
        <dbReference type="ARBA" id="ARBA00004109"/>
    </source>
</evidence>
<accession>A0A8B8VX58</accession>
<evidence type="ECO:0000256" key="4">
    <source>
        <dbReference type="ARBA" id="ARBA00022723"/>
    </source>
</evidence>
<evidence type="ECO:0000256" key="5">
    <source>
        <dbReference type="ARBA" id="ARBA00022737"/>
    </source>
</evidence>
<feature type="domain" description="C2H2-type" evidence="17">
    <location>
        <begin position="288"/>
        <end position="315"/>
    </location>
</feature>
<evidence type="ECO:0000256" key="7">
    <source>
        <dbReference type="ARBA" id="ARBA00022833"/>
    </source>
</evidence>
<dbReference type="SUPFAM" id="SSF57667">
    <property type="entry name" value="beta-beta-alpha zinc fingers"/>
    <property type="match status" value="5"/>
</dbReference>
<evidence type="ECO:0000256" key="13">
    <source>
        <dbReference type="ARBA" id="ARBA00062082"/>
    </source>
</evidence>
<keyword evidence="3" id="KW-0678">Repressor</keyword>
<evidence type="ECO:0000256" key="9">
    <source>
        <dbReference type="ARBA" id="ARBA00023125"/>
    </source>
</evidence>
<name>A0A8B8VX58_BALMU</name>
<dbReference type="Pfam" id="PF01352">
    <property type="entry name" value="KRAB"/>
    <property type="match status" value="1"/>
</dbReference>
<comment type="subunit">
    <text evidence="13">Interacts with BRCA1. Interacts with RNF11.</text>
</comment>
<dbReference type="InterPro" id="IPR013087">
    <property type="entry name" value="Znf_C2H2_type"/>
</dbReference>
<keyword evidence="6 15" id="KW-0863">Zinc-finger</keyword>
<comment type="similarity">
    <text evidence="2">Belongs to the krueppel C2H2-type zinc-finger protein family.</text>
</comment>
<feature type="domain" description="C2H2-type" evidence="17">
    <location>
        <begin position="400"/>
        <end position="427"/>
    </location>
</feature>
<dbReference type="GeneID" id="118885100"/>
<dbReference type="FunFam" id="3.30.160.60:FF:000555">
    <property type="entry name" value="Zinc finger protein 1 homolog"/>
    <property type="match status" value="1"/>
</dbReference>
<dbReference type="InterPro" id="IPR001909">
    <property type="entry name" value="KRAB"/>
</dbReference>
<dbReference type="GO" id="GO:0016363">
    <property type="term" value="C:nuclear matrix"/>
    <property type="evidence" value="ECO:0007669"/>
    <property type="project" value="UniProtKB-SubCell"/>
</dbReference>
<feature type="domain" description="C2H2-type" evidence="17">
    <location>
        <begin position="260"/>
        <end position="287"/>
    </location>
</feature>
<evidence type="ECO:0000256" key="12">
    <source>
        <dbReference type="ARBA" id="ARBA00054675"/>
    </source>
</evidence>
<reference evidence="20 21" key="1">
    <citation type="submission" date="2025-04" db="UniProtKB">
        <authorList>
            <consortium name="RefSeq"/>
        </authorList>
    </citation>
    <scope>IDENTIFICATION</scope>
    <source>
        <tissue evidence="20 21">Epidermis and Blubber</tissue>
    </source>
</reference>
<dbReference type="RefSeq" id="XP_036689354.1">
    <property type="nucleotide sequence ID" value="XM_036833459.1"/>
</dbReference>
<dbReference type="FunFam" id="3.30.160.60:FF:000688">
    <property type="entry name" value="zinc finger protein 197 isoform X1"/>
    <property type="match status" value="1"/>
</dbReference>
<dbReference type="RefSeq" id="XP_036689356.1">
    <property type="nucleotide sequence ID" value="XM_036833461.1"/>
</dbReference>
<dbReference type="PROSITE" id="PS50157">
    <property type="entry name" value="ZINC_FINGER_C2H2_2"/>
    <property type="match status" value="8"/>
</dbReference>
<feature type="domain" description="C2H2-type" evidence="17">
    <location>
        <begin position="232"/>
        <end position="259"/>
    </location>
</feature>
<protein>
    <recommendedName>
        <fullName evidence="14">Zinc finger protein 350</fullName>
    </recommendedName>
</protein>
<dbReference type="InterPro" id="IPR036051">
    <property type="entry name" value="KRAB_dom_sf"/>
</dbReference>
<dbReference type="FunFam" id="3.30.160.60:FF:000848">
    <property type="entry name" value="Zinc finger protein 35"/>
    <property type="match status" value="1"/>
</dbReference>
<comment type="subcellular location">
    <subcellularLocation>
        <location evidence="1">Nucleus matrix</location>
    </subcellularLocation>
</comment>
<evidence type="ECO:0000256" key="8">
    <source>
        <dbReference type="ARBA" id="ARBA00023015"/>
    </source>
</evidence>
<dbReference type="FunFam" id="3.30.160.60:FF:002797">
    <property type="entry name" value="Zinc finger protein 613"/>
    <property type="match status" value="1"/>
</dbReference>